<name>A0A915I1T9_ROMCU</name>
<proteinExistence type="predicted"/>
<reference evidence="2" key="1">
    <citation type="submission" date="2022-11" db="UniProtKB">
        <authorList>
            <consortium name="WormBaseParasite"/>
        </authorList>
    </citation>
    <scope>IDENTIFICATION</scope>
</reference>
<protein>
    <submittedName>
        <fullName evidence="2">Uncharacterized protein</fullName>
    </submittedName>
</protein>
<dbReference type="Proteomes" id="UP000887565">
    <property type="component" value="Unplaced"/>
</dbReference>
<dbReference type="AlphaFoldDB" id="A0A915I1T9"/>
<keyword evidence="1" id="KW-1185">Reference proteome</keyword>
<organism evidence="1 2">
    <name type="scientific">Romanomermis culicivorax</name>
    <name type="common">Nematode worm</name>
    <dbReference type="NCBI Taxonomy" id="13658"/>
    <lineage>
        <taxon>Eukaryota</taxon>
        <taxon>Metazoa</taxon>
        <taxon>Ecdysozoa</taxon>
        <taxon>Nematoda</taxon>
        <taxon>Enoplea</taxon>
        <taxon>Dorylaimia</taxon>
        <taxon>Mermithida</taxon>
        <taxon>Mermithoidea</taxon>
        <taxon>Mermithidae</taxon>
        <taxon>Romanomermis</taxon>
    </lineage>
</organism>
<evidence type="ECO:0000313" key="2">
    <source>
        <dbReference type="WBParaSite" id="nRc.2.0.1.t07790-RA"/>
    </source>
</evidence>
<dbReference type="WBParaSite" id="nRc.2.0.1.t07790-RA">
    <property type="protein sequence ID" value="nRc.2.0.1.t07790-RA"/>
    <property type="gene ID" value="nRc.2.0.1.g07790"/>
</dbReference>
<accession>A0A915I1T9</accession>
<evidence type="ECO:0000313" key="1">
    <source>
        <dbReference type="Proteomes" id="UP000887565"/>
    </source>
</evidence>
<sequence>NKSAARSAIFYYIIDCYLWSEICPNTTSPAWKLRIFLAVEGTQIYVEMLNMRHKCCAHNKRHMHHKRPHHKCHMHHKCLTQHRCRMHRKRHKCHMRYKRNMGHKRLTRSDSAIGNIMPGSAIAKANHGSTSGPTRNLVTILIVLFHACVSKASRFNEIVNGFCNDIIHGTEKRVCESCLAVIKGEVLQFFFYFAPI</sequence>